<dbReference type="PANTHER" id="PTHR43875">
    <property type="entry name" value="MALTODEXTRIN IMPORT ATP-BINDING PROTEIN MSMX"/>
    <property type="match status" value="1"/>
</dbReference>
<dbReference type="SUPFAM" id="SSF52540">
    <property type="entry name" value="P-loop containing nucleoside triphosphate hydrolases"/>
    <property type="match status" value="1"/>
</dbReference>
<feature type="domain" description="ABC transporter" evidence="5">
    <location>
        <begin position="4"/>
        <end position="234"/>
    </location>
</feature>
<evidence type="ECO:0000256" key="3">
    <source>
        <dbReference type="ARBA" id="ARBA00022741"/>
    </source>
</evidence>
<protein>
    <submittedName>
        <fullName evidence="6">Carbohydrate ABC transporter ATP-binding protein (CUT1 family)</fullName>
    </submittedName>
</protein>
<dbReference type="GO" id="GO:0140359">
    <property type="term" value="F:ABC-type transporter activity"/>
    <property type="evidence" value="ECO:0007669"/>
    <property type="project" value="InterPro"/>
</dbReference>
<comment type="similarity">
    <text evidence="1">Belongs to the ABC transporter superfamily.</text>
</comment>
<dbReference type="InterPro" id="IPR047641">
    <property type="entry name" value="ABC_transpr_MalK/UgpC-like"/>
</dbReference>
<dbReference type="InterPro" id="IPR012340">
    <property type="entry name" value="NA-bd_OB-fold"/>
</dbReference>
<evidence type="ECO:0000256" key="2">
    <source>
        <dbReference type="ARBA" id="ARBA00022448"/>
    </source>
</evidence>
<dbReference type="InterPro" id="IPR008995">
    <property type="entry name" value="Mo/tungstate-bd_C_term_dom"/>
</dbReference>
<evidence type="ECO:0000256" key="1">
    <source>
        <dbReference type="ARBA" id="ARBA00005417"/>
    </source>
</evidence>
<dbReference type="GO" id="GO:0016887">
    <property type="term" value="F:ATP hydrolysis activity"/>
    <property type="evidence" value="ECO:0007669"/>
    <property type="project" value="InterPro"/>
</dbReference>
<dbReference type="PROSITE" id="PS50893">
    <property type="entry name" value="ABC_TRANSPORTER_2"/>
    <property type="match status" value="1"/>
</dbReference>
<dbReference type="Gene3D" id="2.40.50.140">
    <property type="entry name" value="Nucleic acid-binding proteins"/>
    <property type="match status" value="1"/>
</dbReference>
<dbReference type="Gene3D" id="2.40.50.100">
    <property type="match status" value="1"/>
</dbReference>
<evidence type="ECO:0000256" key="4">
    <source>
        <dbReference type="ARBA" id="ARBA00022840"/>
    </source>
</evidence>
<dbReference type="CDD" id="cd03301">
    <property type="entry name" value="ABC_MalK_N"/>
    <property type="match status" value="1"/>
</dbReference>
<organism evidence="6 7">
    <name type="scientific">Rhodovulum imhoffii</name>
    <dbReference type="NCBI Taxonomy" id="365340"/>
    <lineage>
        <taxon>Bacteria</taxon>
        <taxon>Pseudomonadati</taxon>
        <taxon>Pseudomonadota</taxon>
        <taxon>Alphaproteobacteria</taxon>
        <taxon>Rhodobacterales</taxon>
        <taxon>Paracoccaceae</taxon>
        <taxon>Rhodovulum</taxon>
    </lineage>
</organism>
<keyword evidence="7" id="KW-1185">Reference proteome</keyword>
<dbReference type="InterPro" id="IPR015855">
    <property type="entry name" value="ABC_transpr_MalK-like"/>
</dbReference>
<keyword evidence="2" id="KW-0813">Transport</keyword>
<accession>A0A2T5BNX0</accession>
<dbReference type="EMBL" id="QAAA01000024">
    <property type="protein sequence ID" value="PTN00710.1"/>
    <property type="molecule type" value="Genomic_DNA"/>
</dbReference>
<sequence>MSAIILNKVVKTYGAVQVVHGIDLEIEEGEFVVLLGPSGCGKTTTLRMVAGLEDVSGGELSIGGKIVNDVAPKDRGVAMVFQNYALYPHMTVRQNMEFALRPMKLGKTEVANRIAATAGILGLGDLLERRPAQLSGGQRQRVAMGRAMVRTPEVFLFDEPLSNLDAKLRTQVRWEIGKLHQRLGTTVLYVTHDQVEAMTLADKIVIMRDGHVEQVGTPEDVYAAPKSTFVATFIGSPSMNMIAARVISGCLQADALSVPIPERFADRVSEGQAVTLGVRPIEIKRVGADTPGAMKARVEVTEYLGNEALLDLRVGQHELVAEVPADQRAEPGETVHVCLNTTAVHLFDTESGLTLAE</sequence>
<dbReference type="Pfam" id="PF00005">
    <property type="entry name" value="ABC_tran"/>
    <property type="match status" value="1"/>
</dbReference>
<dbReference type="PANTHER" id="PTHR43875:SF1">
    <property type="entry name" value="OSMOPROTECTIVE COMPOUNDS UPTAKE ATP-BINDING PROTEIN GGTA"/>
    <property type="match status" value="1"/>
</dbReference>
<name>A0A2T5BNX0_9RHOB</name>
<proteinExistence type="inferred from homology"/>
<dbReference type="Proteomes" id="UP000243859">
    <property type="component" value="Unassembled WGS sequence"/>
</dbReference>
<gene>
    <name evidence="6" type="ORF">C8N32_1244</name>
</gene>
<dbReference type="InterPro" id="IPR027417">
    <property type="entry name" value="P-loop_NTPase"/>
</dbReference>
<dbReference type="Gene3D" id="3.40.50.300">
    <property type="entry name" value="P-loop containing nucleotide triphosphate hydrolases"/>
    <property type="match status" value="1"/>
</dbReference>
<dbReference type="NCBIfam" id="NF008653">
    <property type="entry name" value="PRK11650.1"/>
    <property type="match status" value="1"/>
</dbReference>
<dbReference type="InterPro" id="IPR005116">
    <property type="entry name" value="Transp-assoc_OB_typ1"/>
</dbReference>
<dbReference type="OrthoDB" id="9802264at2"/>
<dbReference type="SMART" id="SM00382">
    <property type="entry name" value="AAA"/>
    <property type="match status" value="1"/>
</dbReference>
<evidence type="ECO:0000313" key="7">
    <source>
        <dbReference type="Proteomes" id="UP000243859"/>
    </source>
</evidence>
<dbReference type="InterPro" id="IPR003439">
    <property type="entry name" value="ABC_transporter-like_ATP-bd"/>
</dbReference>
<dbReference type="Pfam" id="PF17912">
    <property type="entry name" value="OB_MalK"/>
    <property type="match status" value="1"/>
</dbReference>
<dbReference type="AlphaFoldDB" id="A0A2T5BNX0"/>
<dbReference type="PROSITE" id="PS00211">
    <property type="entry name" value="ABC_TRANSPORTER_1"/>
    <property type="match status" value="1"/>
</dbReference>
<keyword evidence="4 6" id="KW-0067">ATP-binding</keyword>
<dbReference type="InterPro" id="IPR040582">
    <property type="entry name" value="OB_MalK-like"/>
</dbReference>
<dbReference type="InterPro" id="IPR017871">
    <property type="entry name" value="ABC_transporter-like_CS"/>
</dbReference>
<evidence type="ECO:0000313" key="6">
    <source>
        <dbReference type="EMBL" id="PTN00710.1"/>
    </source>
</evidence>
<dbReference type="GO" id="GO:0055052">
    <property type="term" value="C:ATP-binding cassette (ABC) transporter complex, substrate-binding subunit-containing"/>
    <property type="evidence" value="ECO:0007669"/>
    <property type="project" value="TreeGrafter"/>
</dbReference>
<dbReference type="GO" id="GO:0008643">
    <property type="term" value="P:carbohydrate transport"/>
    <property type="evidence" value="ECO:0007669"/>
    <property type="project" value="InterPro"/>
</dbReference>
<keyword evidence="3" id="KW-0547">Nucleotide-binding</keyword>
<reference evidence="6 7" key="1">
    <citation type="submission" date="2018-04" db="EMBL/GenBank/DDBJ databases">
        <title>Genomic Encyclopedia of Archaeal and Bacterial Type Strains, Phase II (KMG-II): from individual species to whole genera.</title>
        <authorList>
            <person name="Goeker M."/>
        </authorList>
    </citation>
    <scope>NUCLEOTIDE SEQUENCE [LARGE SCALE GENOMIC DNA]</scope>
    <source>
        <strain evidence="6 7">DSM 18064</strain>
    </source>
</reference>
<evidence type="ECO:0000259" key="5">
    <source>
        <dbReference type="PROSITE" id="PS50893"/>
    </source>
</evidence>
<dbReference type="Pfam" id="PF03459">
    <property type="entry name" value="TOBE"/>
    <property type="match status" value="1"/>
</dbReference>
<dbReference type="SUPFAM" id="SSF50331">
    <property type="entry name" value="MOP-like"/>
    <property type="match status" value="1"/>
</dbReference>
<dbReference type="GO" id="GO:0005524">
    <property type="term" value="F:ATP binding"/>
    <property type="evidence" value="ECO:0007669"/>
    <property type="project" value="UniProtKB-KW"/>
</dbReference>
<dbReference type="FunFam" id="3.40.50.300:FF:000042">
    <property type="entry name" value="Maltose/maltodextrin ABC transporter, ATP-binding protein"/>
    <property type="match status" value="1"/>
</dbReference>
<comment type="caution">
    <text evidence="6">The sequence shown here is derived from an EMBL/GenBank/DDBJ whole genome shotgun (WGS) entry which is preliminary data.</text>
</comment>
<dbReference type="InterPro" id="IPR003593">
    <property type="entry name" value="AAA+_ATPase"/>
</dbReference>